<dbReference type="InterPro" id="IPR008283">
    <property type="entry name" value="Peptidase_M17_N"/>
</dbReference>
<comment type="caution">
    <text evidence="10">The sequence shown here is derived from an EMBL/GenBank/DDBJ whole genome shotgun (WGS) entry which is preliminary data.</text>
</comment>
<dbReference type="Proteomes" id="UP001501821">
    <property type="component" value="Unassembled WGS sequence"/>
</dbReference>
<evidence type="ECO:0000256" key="5">
    <source>
        <dbReference type="ARBA" id="ARBA00033172"/>
    </source>
</evidence>
<keyword evidence="11" id="KW-1185">Reference proteome</keyword>
<name>A0ABP7J5J8_9ACTN</name>
<dbReference type="InterPro" id="IPR011356">
    <property type="entry name" value="Leucine_aapep/pepB"/>
</dbReference>
<comment type="similarity">
    <text evidence="1">Belongs to the peptidase M17 family.</text>
</comment>
<dbReference type="SUPFAM" id="SSF53187">
    <property type="entry name" value="Zn-dependent exopeptidases"/>
    <property type="match status" value="1"/>
</dbReference>
<reference evidence="11" key="1">
    <citation type="journal article" date="2019" name="Int. J. Syst. Evol. Microbiol.">
        <title>The Global Catalogue of Microorganisms (GCM) 10K type strain sequencing project: providing services to taxonomists for standard genome sequencing and annotation.</title>
        <authorList>
            <consortium name="The Broad Institute Genomics Platform"/>
            <consortium name="The Broad Institute Genome Sequencing Center for Infectious Disease"/>
            <person name="Wu L."/>
            <person name="Ma J."/>
        </authorList>
    </citation>
    <scope>NUCLEOTIDE SEQUENCE [LARGE SCALE GENOMIC DNA]</scope>
    <source>
        <strain evidence="11">JCM 16953</strain>
    </source>
</reference>
<keyword evidence="4" id="KW-0378">Hydrolase</keyword>
<evidence type="ECO:0000256" key="6">
    <source>
        <dbReference type="ARBA" id="ARBA00049972"/>
    </source>
</evidence>
<dbReference type="PANTHER" id="PTHR11963:SF23">
    <property type="entry name" value="CYTOSOL AMINOPEPTIDASE"/>
    <property type="match status" value="1"/>
</dbReference>
<evidence type="ECO:0000259" key="9">
    <source>
        <dbReference type="PROSITE" id="PS00631"/>
    </source>
</evidence>
<accession>A0ABP7J5J8</accession>
<dbReference type="EMBL" id="BAABAH010000021">
    <property type="protein sequence ID" value="GAA3835385.1"/>
    <property type="molecule type" value="Genomic_DNA"/>
</dbReference>
<comment type="function">
    <text evidence="6">Presumably involved in the processing and regular turnover of intracellular proteins. Catalyzes the removal of unsubstituted N-terminal amino acids from various peptides.</text>
</comment>
<evidence type="ECO:0000313" key="10">
    <source>
        <dbReference type="EMBL" id="GAA3835385.1"/>
    </source>
</evidence>
<dbReference type="Gene3D" id="3.40.220.10">
    <property type="entry name" value="Leucine Aminopeptidase, subunit E, domain 1"/>
    <property type="match status" value="1"/>
</dbReference>
<dbReference type="SUPFAM" id="SSF52949">
    <property type="entry name" value="Macro domain-like"/>
    <property type="match status" value="1"/>
</dbReference>
<dbReference type="RefSeq" id="WP_344778903.1">
    <property type="nucleotide sequence ID" value="NZ_BAABAH010000021.1"/>
</dbReference>
<gene>
    <name evidence="10" type="ORF">GCM10022242_40440</name>
</gene>
<keyword evidence="2" id="KW-0031">Aminopeptidase</keyword>
<evidence type="ECO:0000256" key="8">
    <source>
        <dbReference type="ARBA" id="ARBA00050061"/>
    </source>
</evidence>
<dbReference type="PANTHER" id="PTHR11963">
    <property type="entry name" value="LEUCINE AMINOPEPTIDASE-RELATED"/>
    <property type="match status" value="1"/>
</dbReference>
<dbReference type="PROSITE" id="PS00631">
    <property type="entry name" value="CYTOSOL_AP"/>
    <property type="match status" value="1"/>
</dbReference>
<proteinExistence type="inferred from homology"/>
<dbReference type="Pfam" id="PF02789">
    <property type="entry name" value="Peptidase_M17_N"/>
    <property type="match status" value="1"/>
</dbReference>
<evidence type="ECO:0000313" key="11">
    <source>
        <dbReference type="Proteomes" id="UP001501821"/>
    </source>
</evidence>
<evidence type="ECO:0000256" key="1">
    <source>
        <dbReference type="ARBA" id="ARBA00009528"/>
    </source>
</evidence>
<sequence length="541" mass="56235">MTGRPSPLTGTLPPQVSPPEFALGDLQPATVVGVDVVALPVLPGPEPGDPVLLGPGADDAAERLDVDLVEIAELHGMTGATGEVATLPVPAGTDANPHLRMVLLVGVGAAAPVDVRRAGAALARATRDRDAVATSIPAAADATPEVLEAFVTGTMLGSFVFHWRSDGPPHRPVRRVVVAAPGVVPDHALLERAIAIGGAGWRSRTLATVPSNLKNPPWLADRARELAEAAGLECRIWDEDHLADEGFGGILGVGKASATPPRLIRLDYTPEGISARALRRTPRVVLVGKGITFDTGGLSIKPGASMASMKRDMTGGAVVLSTMAALADVDCPVRVTGLVPAAENAISGGALRPGDVLRHWGGRTSEVTNTDAEGRLVLADALAYAVAELDPAVVVDIATLTGGIKVALGQQVGGLFANDDELARALLEAGERAGEPLWRMPLHAAYEERLRSLVADADNSPSGPQAIGAALFLQHFLRRPGTPVPWAHLDVASVGDVPDERHEWTVGPSGFGARLLLAWLGRPEPLTGIGPAGNDRKEKRR</sequence>
<feature type="domain" description="Cytosol aminopeptidase" evidence="9">
    <location>
        <begin position="369"/>
        <end position="376"/>
    </location>
</feature>
<dbReference type="InterPro" id="IPR000819">
    <property type="entry name" value="Peptidase_M17_C"/>
</dbReference>
<keyword evidence="3" id="KW-0645">Protease</keyword>
<evidence type="ECO:0000256" key="7">
    <source>
        <dbReference type="ARBA" id="ARBA00050021"/>
    </source>
</evidence>
<dbReference type="CDD" id="cd00433">
    <property type="entry name" value="Peptidase_M17"/>
    <property type="match status" value="1"/>
</dbReference>
<dbReference type="Gene3D" id="3.40.630.10">
    <property type="entry name" value="Zn peptidases"/>
    <property type="match status" value="1"/>
</dbReference>
<dbReference type="Pfam" id="PF00883">
    <property type="entry name" value="Peptidase_M17"/>
    <property type="match status" value="1"/>
</dbReference>
<dbReference type="InterPro" id="IPR043472">
    <property type="entry name" value="Macro_dom-like"/>
</dbReference>
<dbReference type="PRINTS" id="PR00481">
    <property type="entry name" value="LAMNOPPTDASE"/>
</dbReference>
<evidence type="ECO:0000256" key="2">
    <source>
        <dbReference type="ARBA" id="ARBA00022438"/>
    </source>
</evidence>
<protein>
    <recommendedName>
        <fullName evidence="7">Probable cytosol aminopeptidase</fullName>
    </recommendedName>
    <alternativeName>
        <fullName evidence="8">Leucine aminopeptidase</fullName>
    </alternativeName>
    <alternativeName>
        <fullName evidence="5">Leucyl aminopeptidase</fullName>
    </alternativeName>
</protein>
<evidence type="ECO:0000256" key="3">
    <source>
        <dbReference type="ARBA" id="ARBA00022670"/>
    </source>
</evidence>
<organism evidence="10 11">
    <name type="scientific">Nocardioides panacisoli</name>
    <dbReference type="NCBI Taxonomy" id="627624"/>
    <lineage>
        <taxon>Bacteria</taxon>
        <taxon>Bacillati</taxon>
        <taxon>Actinomycetota</taxon>
        <taxon>Actinomycetes</taxon>
        <taxon>Propionibacteriales</taxon>
        <taxon>Nocardioidaceae</taxon>
        <taxon>Nocardioides</taxon>
    </lineage>
</organism>
<evidence type="ECO:0000256" key="4">
    <source>
        <dbReference type="ARBA" id="ARBA00022801"/>
    </source>
</evidence>